<reference evidence="2" key="1">
    <citation type="journal article" date="2018" name="PLoS ONE">
        <title>Comparative transcriptome analysis reveals genetic diversity in the endosymbiont Hamiltonella between native and exotic populations of Bemisia tabaci from Brazil.</title>
        <authorList>
            <person name="Rossitto De Marchi B."/>
            <person name="Kinene T."/>
            <person name="Mbora Wainaina J."/>
            <person name="Krause-Sakate R."/>
            <person name="Boykin L."/>
        </authorList>
    </citation>
    <scope>NUCLEOTIDE SEQUENCE</scope>
    <source>
        <strain evidence="2">156_2</strain>
        <strain evidence="3">156_3</strain>
    </source>
</reference>
<evidence type="ECO:0000313" key="2">
    <source>
        <dbReference type="EMBL" id="AXI95994.1"/>
    </source>
</evidence>
<feature type="transmembrane region" description="Helical" evidence="1">
    <location>
        <begin position="12"/>
        <end position="34"/>
    </location>
</feature>
<evidence type="ECO:0000313" key="3">
    <source>
        <dbReference type="EMBL" id="AXI96007.1"/>
    </source>
</evidence>
<dbReference type="EMBL" id="MH191393">
    <property type="protein sequence ID" value="AXI95994.1"/>
    <property type="molecule type" value="Genomic_DNA"/>
</dbReference>
<protein>
    <submittedName>
        <fullName evidence="2">NADH dehydrogenase subunit 6</fullName>
    </submittedName>
</protein>
<keyword evidence="1" id="KW-1133">Transmembrane helix</keyword>
<sequence length="156" mass="18829">MTFLILFMMFDPLILILFFMFCLVFSSIFLVFIMNCYYYSFMLFMLFMSGIVVLLGYMCGVIIIEKVTSVYKFYVSLLWILILVNLFSQIVKPDFIYFSILSSIFKINYYEFYFLFKFMAFPFSMFSFFIIFYLLLFLVIIYDIVKKCSGPLRMKI</sequence>
<keyword evidence="1" id="KW-0472">Membrane</keyword>
<feature type="transmembrane region" description="Helical" evidence="1">
    <location>
        <begin position="70"/>
        <end position="88"/>
    </location>
</feature>
<keyword evidence="2" id="KW-0496">Mitochondrion</keyword>
<proteinExistence type="predicted"/>
<evidence type="ECO:0000256" key="1">
    <source>
        <dbReference type="SAM" id="Phobius"/>
    </source>
</evidence>
<keyword evidence="1" id="KW-0812">Transmembrane</keyword>
<dbReference type="EMBL" id="MH191394">
    <property type="protein sequence ID" value="AXI96007.1"/>
    <property type="molecule type" value="Genomic_DNA"/>
</dbReference>
<organism evidence="2">
    <name type="scientific">Bemisia tabaci</name>
    <name type="common">Sweetpotato whitefly</name>
    <name type="synonym">Aleurodes tabaci</name>
    <dbReference type="NCBI Taxonomy" id="7038"/>
    <lineage>
        <taxon>Eukaryota</taxon>
        <taxon>Metazoa</taxon>
        <taxon>Ecdysozoa</taxon>
        <taxon>Arthropoda</taxon>
        <taxon>Hexapoda</taxon>
        <taxon>Insecta</taxon>
        <taxon>Pterygota</taxon>
        <taxon>Neoptera</taxon>
        <taxon>Paraneoptera</taxon>
        <taxon>Hemiptera</taxon>
        <taxon>Sternorrhyncha</taxon>
        <taxon>Aleyrodoidea</taxon>
        <taxon>Aleyrodidae</taxon>
        <taxon>Aleyrodinae</taxon>
        <taxon>Bemisia</taxon>
    </lineage>
</organism>
<gene>
    <name evidence="2" type="primary">ND6</name>
</gene>
<feature type="transmembrane region" description="Helical" evidence="1">
    <location>
        <begin position="41"/>
        <end position="64"/>
    </location>
</feature>
<feature type="transmembrane region" description="Helical" evidence="1">
    <location>
        <begin position="122"/>
        <end position="145"/>
    </location>
</feature>
<geneLocation type="mitochondrion" evidence="2"/>
<dbReference type="AlphaFoldDB" id="A0A345U6A8"/>
<name>A0A345U6A8_BEMTA</name>
<accession>A0A345U6A8</accession>